<protein>
    <submittedName>
        <fullName evidence="2">Uncharacterized protein</fullName>
    </submittedName>
</protein>
<keyword evidence="3" id="KW-1185">Reference proteome</keyword>
<reference evidence="2 3" key="1">
    <citation type="submission" date="2016-02" db="EMBL/GenBank/DDBJ databases">
        <title>Genome sequence of Moorella mulderi DSM 14980.</title>
        <authorList>
            <person name="Poehlein A."/>
            <person name="Daniel R."/>
        </authorList>
    </citation>
    <scope>NUCLEOTIDE SEQUENCE [LARGE SCALE GENOMIC DNA]</scope>
    <source>
        <strain evidence="2 3">DSM 14980</strain>
    </source>
</reference>
<sequence length="78" mass="8503">MPQAGPLPDRPGRRYNPRPAGRPGGLNSRQQVRLKALLLPTAVYNKAAATLARKGVNVAAAPYFPFSLYSLKYRQAVP</sequence>
<accession>A0A151AV92</accession>
<evidence type="ECO:0000313" key="2">
    <source>
        <dbReference type="EMBL" id="KYH31317.1"/>
    </source>
</evidence>
<evidence type="ECO:0000313" key="3">
    <source>
        <dbReference type="Proteomes" id="UP000075670"/>
    </source>
</evidence>
<gene>
    <name evidence="2" type="ORF">MOMUL_23880</name>
</gene>
<name>A0A151AV92_9FIRM</name>
<feature type="region of interest" description="Disordered" evidence="1">
    <location>
        <begin position="1"/>
        <end position="29"/>
    </location>
</feature>
<evidence type="ECO:0000256" key="1">
    <source>
        <dbReference type="SAM" id="MobiDB-lite"/>
    </source>
</evidence>
<dbReference type="PATRIC" id="fig|1122241.3.peg.2543"/>
<dbReference type="EMBL" id="LTBC01000012">
    <property type="protein sequence ID" value="KYH31317.1"/>
    <property type="molecule type" value="Genomic_DNA"/>
</dbReference>
<comment type="caution">
    <text evidence="2">The sequence shown here is derived from an EMBL/GenBank/DDBJ whole genome shotgun (WGS) entry which is preliminary data.</text>
</comment>
<dbReference type="Proteomes" id="UP000075670">
    <property type="component" value="Unassembled WGS sequence"/>
</dbReference>
<organism evidence="2 3">
    <name type="scientific">Moorella mulderi DSM 14980</name>
    <dbReference type="NCBI Taxonomy" id="1122241"/>
    <lineage>
        <taxon>Bacteria</taxon>
        <taxon>Bacillati</taxon>
        <taxon>Bacillota</taxon>
        <taxon>Clostridia</taxon>
        <taxon>Neomoorellales</taxon>
        <taxon>Neomoorellaceae</taxon>
        <taxon>Neomoorella</taxon>
    </lineage>
</organism>
<proteinExistence type="predicted"/>
<dbReference type="AlphaFoldDB" id="A0A151AV92"/>